<evidence type="ECO:0000313" key="3">
    <source>
        <dbReference type="WBParaSite" id="SPAL_0001396700.1"/>
    </source>
</evidence>
<evidence type="ECO:0000313" key="2">
    <source>
        <dbReference type="Proteomes" id="UP000046392"/>
    </source>
</evidence>
<accession>A0A0N5C7Q6</accession>
<protein>
    <submittedName>
        <fullName evidence="3">PAX-interacting protein 1</fullName>
    </submittedName>
</protein>
<feature type="region of interest" description="Disordered" evidence="1">
    <location>
        <begin position="132"/>
        <end position="193"/>
    </location>
</feature>
<feature type="compositionally biased region" description="Low complexity" evidence="1">
    <location>
        <begin position="90"/>
        <end position="103"/>
    </location>
</feature>
<proteinExistence type="predicted"/>
<evidence type="ECO:0000256" key="1">
    <source>
        <dbReference type="SAM" id="MobiDB-lite"/>
    </source>
</evidence>
<feature type="compositionally biased region" description="Polar residues" evidence="1">
    <location>
        <begin position="305"/>
        <end position="369"/>
    </location>
</feature>
<feature type="compositionally biased region" description="Low complexity" evidence="1">
    <location>
        <begin position="24"/>
        <end position="38"/>
    </location>
</feature>
<feature type="region of interest" description="Disordered" evidence="1">
    <location>
        <begin position="78"/>
        <end position="103"/>
    </location>
</feature>
<dbReference type="AlphaFoldDB" id="A0A0N5C7Q6"/>
<keyword evidence="2" id="KW-1185">Reference proteome</keyword>
<dbReference type="Proteomes" id="UP000046392">
    <property type="component" value="Unplaced"/>
</dbReference>
<dbReference type="WBParaSite" id="SPAL_0001396700.1">
    <property type="protein sequence ID" value="SPAL_0001396700.1"/>
    <property type="gene ID" value="SPAL_0001396700"/>
</dbReference>
<name>A0A0N5C7Q6_STREA</name>
<feature type="compositionally biased region" description="Polar residues" evidence="1">
    <location>
        <begin position="39"/>
        <end position="66"/>
    </location>
</feature>
<feature type="compositionally biased region" description="Polar residues" evidence="1">
    <location>
        <begin position="78"/>
        <end position="89"/>
    </location>
</feature>
<feature type="compositionally biased region" description="Polar residues" evidence="1">
    <location>
        <begin position="265"/>
        <end position="279"/>
    </location>
</feature>
<reference evidence="3" key="1">
    <citation type="submission" date="2017-02" db="UniProtKB">
        <authorList>
            <consortium name="WormBaseParasite"/>
        </authorList>
    </citation>
    <scope>IDENTIFICATION</scope>
</reference>
<feature type="compositionally biased region" description="Polar residues" evidence="1">
    <location>
        <begin position="1"/>
        <end position="23"/>
    </location>
</feature>
<feature type="region of interest" description="Disordered" evidence="1">
    <location>
        <begin position="1"/>
        <end position="66"/>
    </location>
</feature>
<feature type="region of interest" description="Disordered" evidence="1">
    <location>
        <begin position="265"/>
        <end position="369"/>
    </location>
</feature>
<sequence length="650" mass="72492">MYQPGQSQLMRMQQNPQNVQLQHGQPGTPIQIPQPGTPLSQGHGQQIRHQQMQRPGSGVNPNQMMGGNVYQQTQQIGNPRTPQMQHTGTQQQNFHPQQQAHHQQFNIVQQRINQGQPRSPMGVFQNIHTQHGMKQQIPNPASVGSISNQPRTPQNIMNPGSNAPPSNQNLNINPPSNQGINMNPSSNQGINMNPSSNQGINMNPPSNQGINMNPPSNQGVNMNPPSNQSINMNPPSNQGINMNPSSNQGMNMNPASNQGISHNVPSNQPMNISHPPNQTMSMNPSSNQSINMNPSSNQQMNMNPASNQPMNMNPASNQPMNMNPASNQPMSVNPPSNQPMSVNPPSNQPMSVNPPSNQPMSVNPGSNQQMSMGSSVNMPMNHPGSGEQIYNMTPNQGMYHTANPQMVNMMNQQKTSPNFMVQRQHPEYNNATRNEDGRDMFDIDNRIQPVYRKKAPEEGLMSQSNYPSSYEYITTDPIACIKVAILKDLRISLKNVNDTCARLVEIRLEEAKRNIEAVPTMEKENIEEDEFNDAMDDTTIMLDENMEIKSMSQECKDAHNLYVDAMNNFFVIVDRIESHINVLQEATKIQSRLDRMFNGEPKMGSDKESLSYLQYGYGYAEYMTSMKEAINNSMAQVADLLSDFRKAKIK</sequence>
<organism evidence="2 3">
    <name type="scientific">Strongyloides papillosus</name>
    <name type="common">Intestinal threadworm</name>
    <dbReference type="NCBI Taxonomy" id="174720"/>
    <lineage>
        <taxon>Eukaryota</taxon>
        <taxon>Metazoa</taxon>
        <taxon>Ecdysozoa</taxon>
        <taxon>Nematoda</taxon>
        <taxon>Chromadorea</taxon>
        <taxon>Rhabditida</taxon>
        <taxon>Tylenchina</taxon>
        <taxon>Panagrolaimomorpha</taxon>
        <taxon>Strongyloidoidea</taxon>
        <taxon>Strongyloididae</taxon>
        <taxon>Strongyloides</taxon>
    </lineage>
</organism>
<feature type="compositionally biased region" description="Low complexity" evidence="1">
    <location>
        <begin position="280"/>
        <end position="304"/>
    </location>
</feature>